<protein>
    <submittedName>
        <fullName evidence="1">Uncharacterized protein</fullName>
    </submittedName>
</protein>
<dbReference type="EMBL" id="REGN01012462">
    <property type="protein sequence ID" value="RMZ95346.1"/>
    <property type="molecule type" value="Genomic_DNA"/>
</dbReference>
<accession>A0A3M7P8C5</accession>
<sequence length="59" mass="7165">MYTCLRIPIEFCKDLFLPCAKDVRILSWKFLYASNRFIQRKTQTEFFLIQTNLIQPFLT</sequence>
<name>A0A3M7P8C5_BRAPC</name>
<evidence type="ECO:0000313" key="1">
    <source>
        <dbReference type="EMBL" id="RMZ95346.1"/>
    </source>
</evidence>
<dbReference type="Proteomes" id="UP000276133">
    <property type="component" value="Unassembled WGS sequence"/>
</dbReference>
<evidence type="ECO:0000313" key="2">
    <source>
        <dbReference type="Proteomes" id="UP000276133"/>
    </source>
</evidence>
<reference evidence="1 2" key="1">
    <citation type="journal article" date="2018" name="Sci. Rep.">
        <title>Genomic signatures of local adaptation to the degree of environmental predictability in rotifers.</title>
        <authorList>
            <person name="Franch-Gras L."/>
            <person name="Hahn C."/>
            <person name="Garcia-Roger E.M."/>
            <person name="Carmona M.J."/>
            <person name="Serra M."/>
            <person name="Gomez A."/>
        </authorList>
    </citation>
    <scope>NUCLEOTIDE SEQUENCE [LARGE SCALE GENOMIC DNA]</scope>
    <source>
        <strain evidence="1">HYR1</strain>
    </source>
</reference>
<comment type="caution">
    <text evidence="1">The sequence shown here is derived from an EMBL/GenBank/DDBJ whole genome shotgun (WGS) entry which is preliminary data.</text>
</comment>
<gene>
    <name evidence="1" type="ORF">BpHYR1_011741</name>
</gene>
<dbReference type="AlphaFoldDB" id="A0A3M7P8C5"/>
<proteinExistence type="predicted"/>
<organism evidence="1 2">
    <name type="scientific">Brachionus plicatilis</name>
    <name type="common">Marine rotifer</name>
    <name type="synonym">Brachionus muelleri</name>
    <dbReference type="NCBI Taxonomy" id="10195"/>
    <lineage>
        <taxon>Eukaryota</taxon>
        <taxon>Metazoa</taxon>
        <taxon>Spiralia</taxon>
        <taxon>Gnathifera</taxon>
        <taxon>Rotifera</taxon>
        <taxon>Eurotatoria</taxon>
        <taxon>Monogononta</taxon>
        <taxon>Pseudotrocha</taxon>
        <taxon>Ploima</taxon>
        <taxon>Brachionidae</taxon>
        <taxon>Brachionus</taxon>
    </lineage>
</organism>
<keyword evidence="2" id="KW-1185">Reference proteome</keyword>